<dbReference type="PRINTS" id="PR00802">
    <property type="entry name" value="SERUMALBUMIN"/>
</dbReference>
<feature type="disulfide bond" evidence="7">
    <location>
        <begin position="344"/>
        <end position="389"/>
    </location>
</feature>
<feature type="disulfide bond" evidence="7">
    <location>
        <begin position="293"/>
        <end position="307"/>
    </location>
</feature>
<dbReference type="InterPro" id="IPR020858">
    <property type="entry name" value="Serum_albumin-like"/>
</dbReference>
<feature type="disulfide bond" evidence="7">
    <location>
        <begin position="542"/>
        <end position="587"/>
    </location>
</feature>
<keyword evidence="6" id="KW-0186">Copper</keyword>
<dbReference type="GO" id="GO:0046872">
    <property type="term" value="F:metal ion binding"/>
    <property type="evidence" value="ECO:0007669"/>
    <property type="project" value="UniProtKB-KW"/>
</dbReference>
<feature type="domain" description="Albumin" evidence="9">
    <location>
        <begin position="22"/>
        <end position="215"/>
    </location>
</feature>
<dbReference type="PRINTS" id="PR00803">
    <property type="entry name" value="AFETOPROTEIN"/>
</dbReference>
<evidence type="ECO:0000256" key="7">
    <source>
        <dbReference type="PIRSR" id="PIRSR002520-2"/>
    </source>
</evidence>
<feature type="disulfide bond" evidence="7">
    <location>
        <begin position="489"/>
        <end position="505"/>
    </location>
</feature>
<feature type="disulfide bond" evidence="7">
    <location>
        <begin position="586"/>
        <end position="595"/>
    </location>
</feature>
<feature type="disulfide bond" evidence="7">
    <location>
        <begin position="152"/>
        <end position="197"/>
    </location>
</feature>
<gene>
    <name evidence="11" type="primary">LOC117669030</name>
</gene>
<dbReference type="SUPFAM" id="SSF48552">
    <property type="entry name" value="Serum albumin-like"/>
    <property type="match status" value="3"/>
</dbReference>
<dbReference type="Proteomes" id="UP001652622">
    <property type="component" value="Unplaced"/>
</dbReference>
<dbReference type="PROSITE" id="PS51438">
    <property type="entry name" value="ALBUMIN_2"/>
    <property type="match status" value="3"/>
</dbReference>
<keyword evidence="2" id="KW-0964">Secreted</keyword>
<dbReference type="InterPro" id="IPR014760">
    <property type="entry name" value="Serum_albumin_N"/>
</dbReference>
<feature type="disulfide bond" evidence="7">
    <location>
        <begin position="465"/>
        <end position="476"/>
    </location>
</feature>
<organism evidence="10 11">
    <name type="scientific">Pantherophis guttatus</name>
    <name type="common">Corn snake</name>
    <name type="synonym">Elaphe guttata</name>
    <dbReference type="NCBI Taxonomy" id="94885"/>
    <lineage>
        <taxon>Eukaryota</taxon>
        <taxon>Metazoa</taxon>
        <taxon>Chordata</taxon>
        <taxon>Craniata</taxon>
        <taxon>Vertebrata</taxon>
        <taxon>Euteleostomi</taxon>
        <taxon>Lepidosauria</taxon>
        <taxon>Squamata</taxon>
        <taxon>Bifurcata</taxon>
        <taxon>Unidentata</taxon>
        <taxon>Episquamata</taxon>
        <taxon>Toxicofera</taxon>
        <taxon>Serpentes</taxon>
        <taxon>Colubroidea</taxon>
        <taxon>Colubridae</taxon>
        <taxon>Colubrinae</taxon>
        <taxon>Pantherophis</taxon>
    </lineage>
</organism>
<keyword evidence="6" id="KW-0106">Calcium</keyword>
<protein>
    <submittedName>
        <fullName evidence="11">Serum albumin-like</fullName>
    </submittedName>
</protein>
<dbReference type="GO" id="GO:0072562">
    <property type="term" value="C:blood microparticle"/>
    <property type="evidence" value="ECO:0007669"/>
    <property type="project" value="TreeGrafter"/>
</dbReference>
<feature type="disulfide bond" evidence="7">
    <location>
        <begin position="80"/>
        <end position="90"/>
    </location>
</feature>
<feature type="disulfide bond" evidence="7">
    <location>
        <begin position="420"/>
        <end position="466"/>
    </location>
</feature>
<keyword evidence="5 7" id="KW-1015">Disulfide bond</keyword>
<feature type="binding site" evidence="6">
    <location>
        <position position="27"/>
    </location>
    <ligand>
        <name>Cu cation</name>
        <dbReference type="ChEBI" id="CHEBI:23378"/>
    </ligand>
</feature>
<feature type="chain" id="PRO_5027842584" evidence="8">
    <location>
        <begin position="19"/>
        <end position="611"/>
    </location>
</feature>
<keyword evidence="6" id="KW-0479">Metal-binding</keyword>
<dbReference type="Gene3D" id="1.10.246.10">
    <property type="match status" value="6"/>
</dbReference>
<proteinExistence type="predicted"/>
<feature type="binding site" evidence="6">
    <location>
        <position position="277"/>
    </location>
    <ligand>
        <name>Zn(2+)</name>
        <dbReference type="ChEBI" id="CHEBI:29105"/>
    </ligand>
</feature>
<feature type="disulfide bond" evidence="7">
    <location>
        <begin position="388"/>
        <end position="397"/>
    </location>
</feature>
<feature type="binding site" evidence="6">
    <location>
        <position position="280"/>
    </location>
    <ligand>
        <name>Ca(2+)</name>
        <dbReference type="ChEBI" id="CHEBI:29108"/>
        <label>1</label>
    </ligand>
</feature>
<dbReference type="AlphaFoldDB" id="A0A6P9CGQ0"/>
<evidence type="ECO:0000256" key="6">
    <source>
        <dbReference type="PIRSR" id="PIRSR002520-1"/>
    </source>
</evidence>
<dbReference type="PANTHER" id="PTHR11385:SF14">
    <property type="entry name" value="AFAMIN"/>
    <property type="match status" value="1"/>
</dbReference>
<dbReference type="FunCoup" id="A0A6P9CGQ0">
    <property type="interactions" value="494"/>
</dbReference>
<evidence type="ECO:0000256" key="2">
    <source>
        <dbReference type="ARBA" id="ARBA00022525"/>
    </source>
</evidence>
<feature type="disulfide bond" evidence="7">
    <location>
        <begin position="504"/>
        <end position="515"/>
    </location>
</feature>
<keyword evidence="10" id="KW-1185">Reference proteome</keyword>
<feature type="disulfide bond" evidence="7">
    <location>
        <begin position="306"/>
        <end position="317"/>
    </location>
</feature>
<dbReference type="PIRSF" id="PIRSF002520">
    <property type="entry name" value="Serum_albumin_subgroup"/>
    <property type="match status" value="1"/>
</dbReference>
<feature type="disulfide bond" evidence="7">
    <location>
        <begin position="117"/>
        <end position="128"/>
    </location>
</feature>
<dbReference type="KEGG" id="pgut:117669030"/>
<comment type="subcellular location">
    <subcellularLocation>
        <location evidence="1">Secreted</location>
    </subcellularLocation>
</comment>
<evidence type="ECO:0000256" key="1">
    <source>
        <dbReference type="ARBA" id="ARBA00004613"/>
    </source>
</evidence>
<dbReference type="InParanoid" id="A0A6P9CGQ0"/>
<reference evidence="11" key="1">
    <citation type="submission" date="2025-08" db="UniProtKB">
        <authorList>
            <consortium name="RefSeq"/>
        </authorList>
    </citation>
    <scope>IDENTIFICATION</scope>
    <source>
        <tissue evidence="11">Blood</tissue>
    </source>
</reference>
<evidence type="ECO:0000256" key="3">
    <source>
        <dbReference type="ARBA" id="ARBA00022729"/>
    </source>
</evidence>
<dbReference type="SMART" id="SM00103">
    <property type="entry name" value="ALBUMIN"/>
    <property type="match status" value="3"/>
</dbReference>
<dbReference type="OMA" id="ATERTHC"/>
<keyword evidence="6" id="KW-0862">Zinc</keyword>
<feature type="signal peptide" evidence="8">
    <location>
        <begin position="1"/>
        <end position="18"/>
    </location>
</feature>
<accession>A0A6P9CGQ0</accession>
<dbReference type="InterPro" id="IPR000264">
    <property type="entry name" value="ALB/AFP/VDB"/>
</dbReference>
<feature type="domain" description="Albumin" evidence="9">
    <location>
        <begin position="407"/>
        <end position="603"/>
    </location>
</feature>
<feature type="binding site" evidence="6">
    <location>
        <position position="277"/>
    </location>
    <ligand>
        <name>Ca(2+)</name>
        <dbReference type="ChEBI" id="CHEBI:29108"/>
        <label>1</label>
    </ligand>
</feature>
<feature type="disulfide bond" evidence="7">
    <location>
        <begin position="103"/>
        <end position="118"/>
    </location>
</feature>
<dbReference type="GO" id="GO:0005737">
    <property type="term" value="C:cytoplasm"/>
    <property type="evidence" value="ECO:0007669"/>
    <property type="project" value="TreeGrafter"/>
</dbReference>
<evidence type="ECO:0000313" key="11">
    <source>
        <dbReference type="RefSeq" id="XP_034279010.1"/>
    </source>
</evidence>
<dbReference type="RefSeq" id="XP_034279010.1">
    <property type="nucleotide sequence ID" value="XM_034423119.2"/>
</dbReference>
<name>A0A6P9CGQ0_PANGU</name>
<feature type="disulfide bond" evidence="7">
    <location>
        <begin position="228"/>
        <end position="274"/>
    </location>
</feature>
<sequence length="611" mass="69519">MKWVIFVSLLCFLSFAELKNLRRQYRHTDDHHWTISLASQIPTYDFGAIALGLFAQSIPNATLEEVQKLTANVKAIHQKCVDNEYSSSECTKPLGIVFLDVLCHDEEFSKTYGINDCCAKADPERNECVLSHKISSIGSVSSFVHPSAEEACQAYHNNRNAVLAHHLYEISRRNPTALIIVLSAATKSFDKILETCCEEVEKDTCIQKKAEEVRKKARKIIDEQENTCFNLNNYGKETLYALKFIETAEKFINANLEIITHIAKDIVHIHEETCKGDSLEATLDRAALSQYICEHKDAISSNLDHCCGETLVERPHCIVTLENDARSPDLPPPSGEILKETEACTSYRENATEYKESFLFALISNHPELSKLIDLEILHRYEELLEKCCKLDDHVECLHTGEEEIKLYITKINDVVKNNCDRYEDTGRQFFQIVYLAKYSKIIPQAPNYYLIEFSKKVAKVAEKCCKLDSDHQVSCALENVDKVIGSLCRYHKEHFTNKQVCHCCGSSFINRWECISNLGPDPSHVPPPFKPKALDAPENLCSPNEETMQNSRQGLLIDLIKSKPNIIEKEIAYGMLFFQELQTSCCAADNEEECSDILQRVKSWLNRVVI</sequence>
<dbReference type="Pfam" id="PF00273">
    <property type="entry name" value="Serum_albumin"/>
    <property type="match status" value="3"/>
</dbReference>
<evidence type="ECO:0000313" key="10">
    <source>
        <dbReference type="Proteomes" id="UP001652622"/>
    </source>
</evidence>
<keyword evidence="4" id="KW-0677">Repeat</keyword>
<feature type="disulfide bond" evidence="7">
    <location>
        <begin position="196"/>
        <end position="205"/>
    </location>
</feature>
<evidence type="ECO:0000259" key="9">
    <source>
        <dbReference type="PROSITE" id="PS51438"/>
    </source>
</evidence>
<dbReference type="PANTHER" id="PTHR11385">
    <property type="entry name" value="SERUM ALBUMIN-RELATED"/>
    <property type="match status" value="1"/>
</dbReference>
<evidence type="ECO:0000256" key="8">
    <source>
        <dbReference type="SAM" id="SignalP"/>
    </source>
</evidence>
<feature type="domain" description="Albumin" evidence="9">
    <location>
        <begin position="216"/>
        <end position="406"/>
    </location>
</feature>
<dbReference type="InterPro" id="IPR021177">
    <property type="entry name" value="Serum_albumin/AFP/Afamin"/>
</dbReference>
<keyword evidence="3 8" id="KW-0732">Signal</keyword>
<dbReference type="GeneID" id="117669030"/>
<evidence type="ECO:0000256" key="5">
    <source>
        <dbReference type="ARBA" id="ARBA00023157"/>
    </source>
</evidence>
<feature type="binding site" evidence="6">
    <location>
        <position position="272"/>
    </location>
    <ligand>
        <name>Ca(2+)</name>
        <dbReference type="ChEBI" id="CHEBI:29108"/>
        <label>1</label>
    </ligand>
</feature>
<evidence type="ECO:0000256" key="4">
    <source>
        <dbReference type="ARBA" id="ARBA00022737"/>
    </source>
</evidence>